<name>V2XNE0_MONRO</name>
<organism evidence="1 2">
    <name type="scientific">Moniliophthora roreri (strain MCA 2997)</name>
    <name type="common">Cocoa frosty pod rot fungus</name>
    <name type="synonym">Crinipellis roreri</name>
    <dbReference type="NCBI Taxonomy" id="1381753"/>
    <lineage>
        <taxon>Eukaryota</taxon>
        <taxon>Fungi</taxon>
        <taxon>Dikarya</taxon>
        <taxon>Basidiomycota</taxon>
        <taxon>Agaricomycotina</taxon>
        <taxon>Agaricomycetes</taxon>
        <taxon>Agaricomycetidae</taxon>
        <taxon>Agaricales</taxon>
        <taxon>Marasmiineae</taxon>
        <taxon>Marasmiaceae</taxon>
        <taxon>Moniliophthora</taxon>
    </lineage>
</organism>
<dbReference type="KEGG" id="mrr:Moror_16283"/>
<sequence>MSALKNKIIIQYPELWGASARFYKPHSPTKLNKTIVCQALRDKTLNEYADELFQVDVIHEVFGIAADKILPQWSLIVCFHRTSQLVVVPASTQANDVVRQLEQDFKKYTKAVSDAALLDRCFNAFWKATTALPIELYHPAFANFLSNAHNSNLQVPDDVLCTNAKLIQQLSTIRVSGSYVGDNDFLQTLSDILEVVIDTPVGSSNYMSKHLTPMNINAVTEIIEIQSDSDIGGADPSVQVSFVYARFYCQENRARICNICCCPMFLVSLAGPWIIILSTVMTSCTIVQCLSGFEWFGCSCALDNEQVINLGRLLYALCLGIAELKQYYSNLVALTTISGHVALQFCPYINSVVNSTGQTVNFSYVKPLEPEPTCAIFQAELLDGEDAGKLVVVKFVKQYCVAAHIWLAERGFAL</sequence>
<dbReference type="Proteomes" id="UP000017559">
    <property type="component" value="Unassembled WGS sequence"/>
</dbReference>
<evidence type="ECO:0000313" key="1">
    <source>
        <dbReference type="EMBL" id="ESK81024.1"/>
    </source>
</evidence>
<dbReference type="OrthoDB" id="4062651at2759"/>
<gene>
    <name evidence="1" type="ORF">Moror_16283</name>
</gene>
<keyword evidence="2" id="KW-1185">Reference proteome</keyword>
<dbReference type="AlphaFoldDB" id="V2XNE0"/>
<protein>
    <submittedName>
        <fullName evidence="1">Uncharacterized protein</fullName>
    </submittedName>
</protein>
<dbReference type="EMBL" id="AWSO01002758">
    <property type="protein sequence ID" value="ESK81024.1"/>
    <property type="molecule type" value="Genomic_DNA"/>
</dbReference>
<comment type="caution">
    <text evidence="1">The sequence shown here is derived from an EMBL/GenBank/DDBJ whole genome shotgun (WGS) entry which is preliminary data.</text>
</comment>
<proteinExistence type="predicted"/>
<dbReference type="HOGENOM" id="CLU_013871_2_1_1"/>
<reference evidence="1 2" key="1">
    <citation type="journal article" date="2014" name="BMC Genomics">
        <title>Genome and secretome analysis of the hemibiotrophic fungal pathogen, Moniliophthora roreri, which causes frosty pod rot disease of cacao: mechanisms of the biotrophic and necrotrophic phases.</title>
        <authorList>
            <person name="Meinhardt L.W."/>
            <person name="Costa G.G.L."/>
            <person name="Thomazella D.P.T."/>
            <person name="Teixeira P.J.P.L."/>
            <person name="Carazzolle M.F."/>
            <person name="Schuster S.C."/>
            <person name="Carlson J.E."/>
            <person name="Guiltinan M.J."/>
            <person name="Mieczkowski P."/>
            <person name="Farmer A."/>
            <person name="Ramaraj T."/>
            <person name="Crozier J."/>
            <person name="Davis R.E."/>
            <person name="Shao J."/>
            <person name="Melnick R.L."/>
            <person name="Pereira G.A.G."/>
            <person name="Bailey B.A."/>
        </authorList>
    </citation>
    <scope>NUCLEOTIDE SEQUENCE [LARGE SCALE GENOMIC DNA]</scope>
    <source>
        <strain evidence="1 2">MCA 2997</strain>
    </source>
</reference>
<accession>V2XNE0</accession>
<evidence type="ECO:0000313" key="2">
    <source>
        <dbReference type="Proteomes" id="UP000017559"/>
    </source>
</evidence>